<evidence type="ECO:0000313" key="2">
    <source>
        <dbReference type="Proteomes" id="UP000050794"/>
    </source>
</evidence>
<dbReference type="EMBL" id="UYWY01024317">
    <property type="protein sequence ID" value="VDM48626.1"/>
    <property type="molecule type" value="Genomic_DNA"/>
</dbReference>
<protein>
    <submittedName>
        <fullName evidence="3">Retrotransposon protein</fullName>
    </submittedName>
</protein>
<evidence type="ECO:0000313" key="3">
    <source>
        <dbReference type="WBParaSite" id="TCNE_0001730601-mRNA-1"/>
    </source>
</evidence>
<proteinExistence type="predicted"/>
<reference evidence="3" key="1">
    <citation type="submission" date="2016-06" db="UniProtKB">
        <authorList>
            <consortium name="WormBaseParasite"/>
        </authorList>
    </citation>
    <scope>IDENTIFICATION</scope>
</reference>
<gene>
    <name evidence="1" type="ORF">TCNE_LOCUS17305</name>
</gene>
<organism evidence="2 3">
    <name type="scientific">Toxocara canis</name>
    <name type="common">Canine roundworm</name>
    <dbReference type="NCBI Taxonomy" id="6265"/>
    <lineage>
        <taxon>Eukaryota</taxon>
        <taxon>Metazoa</taxon>
        <taxon>Ecdysozoa</taxon>
        <taxon>Nematoda</taxon>
        <taxon>Chromadorea</taxon>
        <taxon>Rhabditida</taxon>
        <taxon>Spirurina</taxon>
        <taxon>Ascaridomorpha</taxon>
        <taxon>Ascaridoidea</taxon>
        <taxon>Toxocaridae</taxon>
        <taxon>Toxocara</taxon>
    </lineage>
</organism>
<name>A0A183V985_TOXCA</name>
<dbReference type="Proteomes" id="UP000050794">
    <property type="component" value="Unassembled WGS sequence"/>
</dbReference>
<keyword evidence="2" id="KW-1185">Reference proteome</keyword>
<evidence type="ECO:0000313" key="1">
    <source>
        <dbReference type="EMBL" id="VDM48626.1"/>
    </source>
</evidence>
<reference evidence="1 2" key="2">
    <citation type="submission" date="2018-11" db="EMBL/GenBank/DDBJ databases">
        <authorList>
            <consortium name="Pathogen Informatics"/>
        </authorList>
    </citation>
    <scope>NUCLEOTIDE SEQUENCE [LARGE SCALE GENOMIC DNA]</scope>
</reference>
<dbReference type="WBParaSite" id="TCNE_0001730601-mRNA-1">
    <property type="protein sequence ID" value="TCNE_0001730601-mRNA-1"/>
    <property type="gene ID" value="TCNE_0001730601"/>
</dbReference>
<dbReference type="AlphaFoldDB" id="A0A183V985"/>
<sequence length="94" mass="10770">MFDASLQLVFHEVDRQNDGVNFDGNRLSGITKLQPPEENGTRTATIRLPTDTSETKAMSNPELRSRIRVRDEHIKGVSKFLYMEECVKMREATD</sequence>
<accession>A0A183V985</accession>